<proteinExistence type="predicted"/>
<protein>
    <submittedName>
        <fullName evidence="2">Lysophospholipase L2</fullName>
    </submittedName>
</protein>
<dbReference type="GeneID" id="64407904"/>
<dbReference type="PANTHER" id="PTHR11614">
    <property type="entry name" value="PHOSPHOLIPASE-RELATED"/>
    <property type="match status" value="1"/>
</dbReference>
<gene>
    <name evidence="2" type="ORF">NCTC12967_02471</name>
</gene>
<evidence type="ECO:0000313" key="3">
    <source>
        <dbReference type="Proteomes" id="UP000273044"/>
    </source>
</evidence>
<dbReference type="InterPro" id="IPR051044">
    <property type="entry name" value="MAG_DAG_Lipase"/>
</dbReference>
<accession>A0A3S4UGJ4</accession>
<feature type="domain" description="Serine aminopeptidase S33" evidence="1">
    <location>
        <begin position="48"/>
        <end position="295"/>
    </location>
</feature>
<dbReference type="InterPro" id="IPR022742">
    <property type="entry name" value="Hydrolase_4"/>
</dbReference>
<dbReference type="Pfam" id="PF12146">
    <property type="entry name" value="Hydrolase_4"/>
    <property type="match status" value="1"/>
</dbReference>
<dbReference type="Proteomes" id="UP000273044">
    <property type="component" value="Chromosome"/>
</dbReference>
<sequence>MISWVPDAELPGYQQFSIPLPGARTYPGEPEHEAVATLVRHAGPASSRAVLYVHGWSDYFFQTHLVEAVESWGYDFYALDLRRYGRSLRDGQLAGYTADLGEYHQELDAAVEVIRDEGHDHLVLLGHSTGGLVVSLFVSDRPGAADAVVLNSPWLELQSLQAWRPALAAAFGAVGTLSPTRALPMPDPGFYRRSISADEEGEWHYNHNLKGDPAFLPRVGWMSAVMRGHAAVAAGLGIEIPVLMLISARSDPSRTWNDDMHRVDLVLDVDALAARAPQLGDHVTLIRIHGGRHDLALSQEEPRRRFLDEIRRWLATYGPGSV</sequence>
<organism evidence="2 3">
    <name type="scientific">Arachnia propionica</name>
    <dbReference type="NCBI Taxonomy" id="1750"/>
    <lineage>
        <taxon>Bacteria</taxon>
        <taxon>Bacillati</taxon>
        <taxon>Actinomycetota</taxon>
        <taxon>Actinomycetes</taxon>
        <taxon>Propionibacteriales</taxon>
        <taxon>Propionibacteriaceae</taxon>
        <taxon>Arachnia</taxon>
    </lineage>
</organism>
<reference evidence="2 3" key="1">
    <citation type="submission" date="2018-12" db="EMBL/GenBank/DDBJ databases">
        <authorList>
            <consortium name="Pathogen Informatics"/>
        </authorList>
    </citation>
    <scope>NUCLEOTIDE SEQUENCE [LARGE SCALE GENOMIC DNA]</scope>
    <source>
        <strain evidence="2 3">NCTC12967</strain>
    </source>
</reference>
<keyword evidence="3" id="KW-1185">Reference proteome</keyword>
<dbReference type="RefSeq" id="WP_061788019.1">
    <property type="nucleotide sequence ID" value="NZ_LR134406.1"/>
</dbReference>
<evidence type="ECO:0000259" key="1">
    <source>
        <dbReference type="Pfam" id="PF12146"/>
    </source>
</evidence>
<evidence type="ECO:0000313" key="2">
    <source>
        <dbReference type="EMBL" id="VEH71154.1"/>
    </source>
</evidence>
<dbReference type="SUPFAM" id="SSF53474">
    <property type="entry name" value="alpha/beta-Hydrolases"/>
    <property type="match status" value="1"/>
</dbReference>
<name>A0A3S4UGJ4_9ACTN</name>
<dbReference type="EMBL" id="LR134406">
    <property type="protein sequence ID" value="VEH71154.1"/>
    <property type="molecule type" value="Genomic_DNA"/>
</dbReference>
<dbReference type="Gene3D" id="3.40.50.1820">
    <property type="entry name" value="alpha/beta hydrolase"/>
    <property type="match status" value="1"/>
</dbReference>
<dbReference type="InterPro" id="IPR029058">
    <property type="entry name" value="AB_hydrolase_fold"/>
</dbReference>
<dbReference type="AlphaFoldDB" id="A0A3S4UGJ4"/>